<dbReference type="SUPFAM" id="SSF55729">
    <property type="entry name" value="Acyl-CoA N-acyltransferases (Nat)"/>
    <property type="match status" value="1"/>
</dbReference>
<dbReference type="PANTHER" id="PTHR10545">
    <property type="entry name" value="DIAMINE N-ACETYLTRANSFERASE"/>
    <property type="match status" value="1"/>
</dbReference>
<evidence type="ECO:0000256" key="2">
    <source>
        <dbReference type="ARBA" id="ARBA00023315"/>
    </source>
</evidence>
<dbReference type="PANTHER" id="PTHR10545:SF29">
    <property type="entry name" value="GH14572P-RELATED"/>
    <property type="match status" value="1"/>
</dbReference>
<dbReference type="InterPro" id="IPR016181">
    <property type="entry name" value="Acyl_CoA_acyltransferase"/>
</dbReference>
<feature type="domain" description="N-acetyltransferase" evidence="3">
    <location>
        <begin position="1"/>
        <end position="155"/>
    </location>
</feature>
<organism evidence="4 5">
    <name type="scientific">Hominilimicola fabiformis</name>
    <dbReference type="NCBI Taxonomy" id="2885356"/>
    <lineage>
        <taxon>Bacteria</taxon>
        <taxon>Bacillati</taxon>
        <taxon>Bacillota</taxon>
        <taxon>Clostridia</taxon>
        <taxon>Eubacteriales</taxon>
        <taxon>Oscillospiraceae</taxon>
        <taxon>Hominilimicola</taxon>
    </lineage>
</organism>
<evidence type="ECO:0000259" key="3">
    <source>
        <dbReference type="PROSITE" id="PS51186"/>
    </source>
</evidence>
<dbReference type="GO" id="GO:0008080">
    <property type="term" value="F:N-acetyltransferase activity"/>
    <property type="evidence" value="ECO:0007669"/>
    <property type="project" value="TreeGrafter"/>
</dbReference>
<comment type="caution">
    <text evidence="4">The sequence shown here is derived from an EMBL/GenBank/DDBJ whole genome shotgun (WGS) entry which is preliminary data.</text>
</comment>
<dbReference type="InterPro" id="IPR051016">
    <property type="entry name" value="Diverse_Substrate_AcTransf"/>
</dbReference>
<dbReference type="RefSeq" id="WP_308457035.1">
    <property type="nucleotide sequence ID" value="NZ_JAJEQM010000019.1"/>
</dbReference>
<dbReference type="InterPro" id="IPR000182">
    <property type="entry name" value="GNAT_dom"/>
</dbReference>
<reference evidence="4 5" key="1">
    <citation type="submission" date="2021-10" db="EMBL/GenBank/DDBJ databases">
        <title>Anaerobic single-cell dispensing facilitates the cultivation of human gut bacteria.</title>
        <authorList>
            <person name="Afrizal A."/>
        </authorList>
    </citation>
    <scope>NUCLEOTIDE SEQUENCE [LARGE SCALE GENOMIC DNA]</scope>
    <source>
        <strain evidence="4 5">CLA-AA-H232</strain>
    </source>
</reference>
<dbReference type="Proteomes" id="UP001198242">
    <property type="component" value="Unassembled WGS sequence"/>
</dbReference>
<evidence type="ECO:0000313" key="4">
    <source>
        <dbReference type="EMBL" id="MCC2211559.1"/>
    </source>
</evidence>
<dbReference type="CDD" id="cd04301">
    <property type="entry name" value="NAT_SF"/>
    <property type="match status" value="1"/>
</dbReference>
<dbReference type="EMBL" id="JAJEQM010000019">
    <property type="protein sequence ID" value="MCC2211559.1"/>
    <property type="molecule type" value="Genomic_DNA"/>
</dbReference>
<accession>A0AAE3E0Q8</accession>
<keyword evidence="5" id="KW-1185">Reference proteome</keyword>
<keyword evidence="1" id="KW-0808">Transferase</keyword>
<evidence type="ECO:0000313" key="5">
    <source>
        <dbReference type="Proteomes" id="UP001198242"/>
    </source>
</evidence>
<name>A0AAE3E0Q8_9FIRM</name>
<dbReference type="Gene3D" id="3.40.630.30">
    <property type="match status" value="1"/>
</dbReference>
<dbReference type="AlphaFoldDB" id="A0AAE3E0Q8"/>
<dbReference type="PROSITE" id="PS51186">
    <property type="entry name" value="GNAT"/>
    <property type="match status" value="1"/>
</dbReference>
<dbReference type="Pfam" id="PF00583">
    <property type="entry name" value="Acetyltransf_1"/>
    <property type="match status" value="1"/>
</dbReference>
<protein>
    <submittedName>
        <fullName evidence="4">GNAT family N-acetyltransferase</fullName>
    </submittedName>
</protein>
<gene>
    <name evidence="4" type="ORF">LKE05_12295</name>
</gene>
<proteinExistence type="predicted"/>
<evidence type="ECO:0000256" key="1">
    <source>
        <dbReference type="ARBA" id="ARBA00022679"/>
    </source>
</evidence>
<sequence length="155" mass="18164">MLVRRAEIKDIEKINELLLQVAMVHHYGRPDLFKANCRKYKNDELVEIIKDDNRPIFVAEDDGVVIGYAFCVITDRKDDNVLTDMKNLYIDDLCVDENMRDKHVGTVIYDYVKKYAKEIGCYNLTLNVWSCNESAQKFYEKQGLKPQKTTMEMIL</sequence>
<keyword evidence="2" id="KW-0012">Acyltransferase</keyword>